<organism evidence="5 6">
    <name type="scientific">Seonamhaeicola aphaedonensis</name>
    <dbReference type="NCBI Taxonomy" id="1461338"/>
    <lineage>
        <taxon>Bacteria</taxon>
        <taxon>Pseudomonadati</taxon>
        <taxon>Bacteroidota</taxon>
        <taxon>Flavobacteriia</taxon>
        <taxon>Flavobacteriales</taxon>
        <taxon>Flavobacteriaceae</taxon>
    </lineage>
</organism>
<dbReference type="InterPro" id="IPR052369">
    <property type="entry name" value="UG_Glycosaminoglycan_Hydrolase"/>
</dbReference>
<gene>
    <name evidence="5" type="ORF">DFQ02_10536</name>
</gene>
<feature type="binding site" evidence="4">
    <location>
        <position position="230"/>
    </location>
    <ligand>
        <name>substrate</name>
    </ligand>
</feature>
<feature type="active site" description="Proton donor" evidence="3">
    <location>
        <position position="170"/>
    </location>
</feature>
<reference evidence="5 6" key="1">
    <citation type="submission" date="2018-07" db="EMBL/GenBank/DDBJ databases">
        <title>Genomic Encyclopedia of Type Strains, Phase III (KMG-III): the genomes of soil and plant-associated and newly described type strains.</title>
        <authorList>
            <person name="Whitman W."/>
        </authorList>
    </citation>
    <scope>NUCLEOTIDE SEQUENCE [LARGE SCALE GENOMIC DNA]</scope>
    <source>
        <strain evidence="5 6">CECT 8487</strain>
    </source>
</reference>
<comment type="caution">
    <text evidence="5">The sequence shown here is derived from an EMBL/GenBank/DDBJ whole genome shotgun (WGS) entry which is preliminary data.</text>
</comment>
<dbReference type="AlphaFoldDB" id="A0A3D9HEB1"/>
<evidence type="ECO:0000256" key="3">
    <source>
        <dbReference type="PIRSR" id="PIRSR610905-1"/>
    </source>
</evidence>
<sequence length="387" mass="44657">MKKLIIVLTVLAGLSSCKNQDFDVDATLKKAENQFSVLLDASYAENKIPRSLDEHGNIDWAKRKMDWTQGFFPGACWKLYEHTQDAKWKEGAHHFQNLFIDAKDINTTHDLGFMFYCSFGEGYKLTKNEAYKQVVIDASESLISRYDSVVGCIKSWDFGKDRWTFPVIIDNMLNLEMLFEASILTGNDKYKHIAINHANTTLKNHFRDDYSTWHVVDYNPEDGSVFKKLTHQGLHNESSWARGQSWALYGYTMCYRYTKDPKYLEQAKNIAAFVKANLPEDFVPIWDFDVKDKDIMYKDASAAAVYASAYLELYTYTKNTAYKELAENILKSLSSDAYFSEFGKNGGFILEHSVGNFPRNGEIDVSINYADYYYLEALLRLKHINEE</sequence>
<keyword evidence="1 5" id="KW-0378">Hydrolase</keyword>
<dbReference type="InterPro" id="IPR008928">
    <property type="entry name" value="6-hairpin_glycosidase_sf"/>
</dbReference>
<dbReference type="RefSeq" id="WP_116524179.1">
    <property type="nucleotide sequence ID" value="NZ_QRDX01000005.1"/>
</dbReference>
<name>A0A3D9HEB1_9FLAO</name>
<comment type="similarity">
    <text evidence="2">Belongs to the glycosyl hydrolase 88 family.</text>
</comment>
<dbReference type="SUPFAM" id="SSF48208">
    <property type="entry name" value="Six-hairpin glycosidases"/>
    <property type="match status" value="1"/>
</dbReference>
<accession>A0A3D9HEB1</accession>
<feature type="binding site" evidence="4">
    <location>
        <position position="246"/>
    </location>
    <ligand>
        <name>substrate</name>
    </ligand>
</feature>
<dbReference type="GO" id="GO:0052757">
    <property type="term" value="F:chondroitin hydrolase activity"/>
    <property type="evidence" value="ECO:0007669"/>
    <property type="project" value="TreeGrafter"/>
</dbReference>
<dbReference type="InterPro" id="IPR012341">
    <property type="entry name" value="6hp_glycosidase-like_sf"/>
</dbReference>
<feature type="binding site" evidence="4">
    <location>
        <position position="110"/>
    </location>
    <ligand>
        <name>substrate</name>
    </ligand>
</feature>
<feature type="binding site" evidence="4">
    <location>
        <position position="242"/>
    </location>
    <ligand>
        <name>substrate</name>
    </ligand>
</feature>
<evidence type="ECO:0000256" key="4">
    <source>
        <dbReference type="PIRSR" id="PIRSR610905-2"/>
    </source>
</evidence>
<dbReference type="Pfam" id="PF07470">
    <property type="entry name" value="Glyco_hydro_88"/>
    <property type="match status" value="1"/>
</dbReference>
<evidence type="ECO:0000256" key="2">
    <source>
        <dbReference type="ARBA" id="ARBA00038358"/>
    </source>
</evidence>
<protein>
    <submittedName>
        <fullName evidence="5">Glycosyl hydrolase family 88</fullName>
    </submittedName>
</protein>
<feature type="active site" description="Nucleophile" evidence="3">
    <location>
        <position position="110"/>
    </location>
</feature>
<dbReference type="PANTHER" id="PTHR36845:SF1">
    <property type="entry name" value="HYDROLASE, PUTATIVE (AFU_ORTHOLOGUE AFUA_7G05090)-RELATED"/>
    <property type="match status" value="1"/>
</dbReference>
<dbReference type="PROSITE" id="PS51257">
    <property type="entry name" value="PROKAR_LIPOPROTEIN"/>
    <property type="match status" value="1"/>
</dbReference>
<evidence type="ECO:0000256" key="1">
    <source>
        <dbReference type="ARBA" id="ARBA00022801"/>
    </source>
</evidence>
<proteinExistence type="inferred from homology"/>
<dbReference type="InterPro" id="IPR010905">
    <property type="entry name" value="Glyco_hydro_88"/>
</dbReference>
<dbReference type="GO" id="GO:0000272">
    <property type="term" value="P:polysaccharide catabolic process"/>
    <property type="evidence" value="ECO:0007669"/>
    <property type="project" value="TreeGrafter"/>
</dbReference>
<dbReference type="EMBL" id="QRDX01000005">
    <property type="protein sequence ID" value="RED47809.1"/>
    <property type="molecule type" value="Genomic_DNA"/>
</dbReference>
<dbReference type="PANTHER" id="PTHR36845">
    <property type="entry name" value="HYDROLASE, PUTATIVE (AFU_ORTHOLOGUE AFUA_7G05090)-RELATED"/>
    <property type="match status" value="1"/>
</dbReference>
<feature type="binding site" evidence="4">
    <location>
        <position position="170"/>
    </location>
    <ligand>
        <name>substrate</name>
    </ligand>
</feature>
<dbReference type="Gene3D" id="1.50.10.10">
    <property type="match status" value="1"/>
</dbReference>
<evidence type="ECO:0000313" key="6">
    <source>
        <dbReference type="Proteomes" id="UP000256629"/>
    </source>
</evidence>
<keyword evidence="6" id="KW-1185">Reference proteome</keyword>
<dbReference type="OrthoDB" id="428577at2"/>
<evidence type="ECO:0000313" key="5">
    <source>
        <dbReference type="EMBL" id="RED47809.1"/>
    </source>
</evidence>
<dbReference type="Proteomes" id="UP000256629">
    <property type="component" value="Unassembled WGS sequence"/>
</dbReference>